<feature type="region of interest" description="Disordered" evidence="1">
    <location>
        <begin position="1"/>
        <end position="58"/>
    </location>
</feature>
<feature type="region of interest" description="Disordered" evidence="1">
    <location>
        <begin position="133"/>
        <end position="201"/>
    </location>
</feature>
<evidence type="ECO:0000313" key="3">
    <source>
        <dbReference type="Proteomes" id="UP001530315"/>
    </source>
</evidence>
<dbReference type="EMBL" id="JALLAZ020001775">
    <property type="protein sequence ID" value="KAL3764403.1"/>
    <property type="molecule type" value="Genomic_DNA"/>
</dbReference>
<feature type="compositionally biased region" description="Low complexity" evidence="1">
    <location>
        <begin position="393"/>
        <end position="433"/>
    </location>
</feature>
<proteinExistence type="predicted"/>
<feature type="compositionally biased region" description="Polar residues" evidence="1">
    <location>
        <begin position="362"/>
        <end position="381"/>
    </location>
</feature>
<dbReference type="PANTHER" id="PTHR23084:SF179">
    <property type="entry name" value="OS10G0565000 PROTEIN"/>
    <property type="match status" value="1"/>
</dbReference>
<evidence type="ECO:0000256" key="1">
    <source>
        <dbReference type="SAM" id="MobiDB-lite"/>
    </source>
</evidence>
<keyword evidence="3" id="KW-1185">Reference proteome</keyword>
<protein>
    <submittedName>
        <fullName evidence="2">Uncharacterized protein</fullName>
    </submittedName>
</protein>
<comment type="caution">
    <text evidence="2">The sequence shown here is derived from an EMBL/GenBank/DDBJ whole genome shotgun (WGS) entry which is preliminary data.</text>
</comment>
<organism evidence="2 3">
    <name type="scientific">Stephanodiscus triporus</name>
    <dbReference type="NCBI Taxonomy" id="2934178"/>
    <lineage>
        <taxon>Eukaryota</taxon>
        <taxon>Sar</taxon>
        <taxon>Stramenopiles</taxon>
        <taxon>Ochrophyta</taxon>
        <taxon>Bacillariophyta</taxon>
        <taxon>Coscinodiscophyceae</taxon>
        <taxon>Thalassiosirophycidae</taxon>
        <taxon>Stephanodiscales</taxon>
        <taxon>Stephanodiscaceae</taxon>
        <taxon>Stephanodiscus</taxon>
    </lineage>
</organism>
<evidence type="ECO:0000313" key="2">
    <source>
        <dbReference type="EMBL" id="KAL3764403.1"/>
    </source>
</evidence>
<feature type="compositionally biased region" description="Polar residues" evidence="1">
    <location>
        <begin position="148"/>
        <end position="179"/>
    </location>
</feature>
<feature type="region of interest" description="Disordered" evidence="1">
    <location>
        <begin position="693"/>
        <end position="720"/>
    </location>
</feature>
<feature type="compositionally biased region" description="Basic residues" evidence="1">
    <location>
        <begin position="45"/>
        <end position="54"/>
    </location>
</feature>
<sequence>MASDRSAGRPASDYRSFSRGRPAASVHSVHSKHADDKSAVSCRSLRSHRGKKSHPVVQEQVLPIEINIAPKEVRRKANVETNATKPGRRSASAGRRREDVETNEAVDMNRVESAVRMLNVMNLVESTLKKRAVASTSPSPSPFVANDTAPSKPSIDNSKPQYNSLPISCGNGNIGNSYDDSSRHRKLASSSSSSKSSGFGGGVKSRSSFFSNDDVQLDANGCCMYHPFVQLRRPNGRGGWRIMSETCALCFEEEVERSKQESAATMANAAFKEIAAKIANLKVSENLQRLKTAVAPEMHPSNNSPDTSGRGGEEKSITLSILEPSSWADDGSSILSAQSLSEDPKVLPGILQLNDVPRSLASESESAVHSVQCNHKANSNAPPTPKSLASRGSTASSPASNKAPPKPTSSTLLKSSVAPSTATSVSGSSISKSAPKRPPPPPPPPRTIKIAASNKSDANCTNDVHHDMSMAVLNPYPEPELEGEFPLAEIMVQQPSFAPEVMSVPQRSFLQSFAPEVMGMPQRSFSQPDGMVVGMMTQSQILTPEMSMPQRPLSHLEGMTDVQQPDYQHEEHPEVNKSKEWMKYTSKASRRETTEDGNDNVKKSKMFRRESKKKLDTNEQIKSYTVRQMPFTDQFGDFGHYTGQVDDEGRPDGKGIMKYENGVFYEGTWTNGGQDKLAASQYDRIRGGFTSWSGKGKSGVKSGGTLPWNSRKNDAHDASEKTNVRGMEWTDLNGDSGRYTGEVDNDQLPHGSGIMRYDFGLIAEGEWVHGVLKEGPHDRMISAAAMNGGQSVAPRMPINSGMSVGPGAMGLCQRCRLGVA</sequence>
<feature type="region of interest" description="Disordered" evidence="1">
    <location>
        <begin position="292"/>
        <end position="314"/>
    </location>
</feature>
<dbReference type="Proteomes" id="UP001530315">
    <property type="component" value="Unassembled WGS sequence"/>
</dbReference>
<feature type="compositionally biased region" description="Low complexity" evidence="1">
    <location>
        <begin position="693"/>
        <end position="704"/>
    </location>
</feature>
<feature type="compositionally biased region" description="Basic and acidic residues" evidence="1">
    <location>
        <begin position="711"/>
        <end position="720"/>
    </location>
</feature>
<feature type="region of interest" description="Disordered" evidence="1">
    <location>
        <begin position="362"/>
        <end position="450"/>
    </location>
</feature>
<accession>A0ABD3MKH2</accession>
<reference evidence="2 3" key="1">
    <citation type="submission" date="2024-10" db="EMBL/GenBank/DDBJ databases">
        <title>Updated reference genomes for cyclostephanoid diatoms.</title>
        <authorList>
            <person name="Roberts W.R."/>
            <person name="Alverson A.J."/>
        </authorList>
    </citation>
    <scope>NUCLEOTIDE SEQUENCE [LARGE SCALE GENOMIC DNA]</scope>
    <source>
        <strain evidence="2 3">AJA276-08</strain>
    </source>
</reference>
<feature type="compositionally biased region" description="Low complexity" evidence="1">
    <location>
        <begin position="188"/>
        <end position="197"/>
    </location>
</feature>
<dbReference type="PANTHER" id="PTHR23084">
    <property type="entry name" value="PHOSPHATIDYLINOSITOL-4-PHOSPHATE 5-KINASE RELATED"/>
    <property type="match status" value="1"/>
</dbReference>
<dbReference type="AlphaFoldDB" id="A0ABD3MKH2"/>
<gene>
    <name evidence="2" type="ORF">ACHAW5_005045</name>
</gene>
<name>A0ABD3MKH2_9STRA</name>
<feature type="region of interest" description="Disordered" evidence="1">
    <location>
        <begin position="75"/>
        <end position="104"/>
    </location>
</feature>
<feature type="compositionally biased region" description="Pro residues" evidence="1">
    <location>
        <begin position="436"/>
        <end position="446"/>
    </location>
</feature>